<dbReference type="Pfam" id="PF09341">
    <property type="entry name" value="Pcc1"/>
    <property type="match status" value="1"/>
</dbReference>
<comment type="similarity">
    <text evidence="1">Belongs to the CTAG/PCC1 family.</text>
</comment>
<evidence type="ECO:0000313" key="3">
    <source>
        <dbReference type="EMBL" id="CAB3242214.1"/>
    </source>
</evidence>
<reference evidence="4 5" key="1">
    <citation type="submission" date="2020-04" db="EMBL/GenBank/DDBJ databases">
        <authorList>
            <person name="Wallbank WR R."/>
            <person name="Pardo Diaz C."/>
            <person name="Kozak K."/>
            <person name="Martin S."/>
            <person name="Jiggins C."/>
            <person name="Moest M."/>
            <person name="Warren A I."/>
            <person name="Byers J.R.P. K."/>
            <person name="Montejo-Kovacevich G."/>
            <person name="Yen C E."/>
        </authorList>
    </citation>
    <scope>NUCLEOTIDE SEQUENCE [LARGE SCALE GENOMIC DNA]</scope>
</reference>
<dbReference type="PANTHER" id="PTHR31283:SF5">
    <property type="entry name" value="EKC_KEOPS COMPLEX SUBUNIT LAGE3"/>
    <property type="match status" value="1"/>
</dbReference>
<dbReference type="Proteomes" id="UP000494106">
    <property type="component" value="Unassembled WGS sequence"/>
</dbReference>
<dbReference type="PANTHER" id="PTHR31283">
    <property type="entry name" value="EKC/KEOPS COMPLEX SUBUNIT PCC1 FAMILY MEMBER"/>
    <property type="match status" value="1"/>
</dbReference>
<comment type="caution">
    <text evidence="2">The sequence shown here is derived from an EMBL/GenBank/DDBJ whole genome shotgun (WGS) entry which is preliminary data.</text>
</comment>
<dbReference type="EMBL" id="CADEBC010000159">
    <property type="protein sequence ID" value="CAB3224564.1"/>
    <property type="molecule type" value="Genomic_DNA"/>
</dbReference>
<accession>A0A8S0YXA1</accession>
<gene>
    <name evidence="2" type="ORF">APLA_LOCUS2054</name>
    <name evidence="3" type="ORF">APLA_LOCUS9856</name>
</gene>
<dbReference type="Gene3D" id="3.30.310.50">
    <property type="entry name" value="Alpha-D-phosphohexomutase, C-terminal domain"/>
    <property type="match status" value="1"/>
</dbReference>
<dbReference type="EMBL" id="CADEBD010000312">
    <property type="protein sequence ID" value="CAB3242214.1"/>
    <property type="molecule type" value="Genomic_DNA"/>
</dbReference>
<evidence type="ECO:0000313" key="2">
    <source>
        <dbReference type="EMBL" id="CAB3224564.1"/>
    </source>
</evidence>
<dbReference type="OrthoDB" id="10025739at2759"/>
<proteinExistence type="inferred from homology"/>
<evidence type="ECO:0000313" key="5">
    <source>
        <dbReference type="Proteomes" id="UP000494256"/>
    </source>
</evidence>
<evidence type="ECO:0000256" key="1">
    <source>
        <dbReference type="ARBA" id="ARBA00007073"/>
    </source>
</evidence>
<dbReference type="AlphaFoldDB" id="A0A8S0YXA1"/>
<keyword evidence="4" id="KW-1185">Reference proteome</keyword>
<dbReference type="GO" id="GO:0070525">
    <property type="term" value="P:tRNA threonylcarbamoyladenosine metabolic process"/>
    <property type="evidence" value="ECO:0007669"/>
    <property type="project" value="TreeGrafter"/>
</dbReference>
<dbReference type="GO" id="GO:0000408">
    <property type="term" value="C:EKC/KEOPS complex"/>
    <property type="evidence" value="ECO:0007669"/>
    <property type="project" value="TreeGrafter"/>
</dbReference>
<sequence>MDVVITVPFPSTDLLQLAYDVLNVDKEYKIVSRDLRIKESYLVVKFFSEDPKKLRMSVHAFNKNLRLILKTVNQFAKKPV</sequence>
<evidence type="ECO:0000313" key="4">
    <source>
        <dbReference type="Proteomes" id="UP000494106"/>
    </source>
</evidence>
<dbReference type="Proteomes" id="UP000494256">
    <property type="component" value="Unassembled WGS sequence"/>
</dbReference>
<name>A0A8S0YXA1_ARCPL</name>
<dbReference type="InterPro" id="IPR015419">
    <property type="entry name" value="CTAG/Pcc1"/>
</dbReference>
<protein>
    <submittedName>
        <fullName evidence="2">Uncharacterized protein</fullName>
    </submittedName>
</protein>
<organism evidence="2 4">
    <name type="scientific">Arctia plantaginis</name>
    <name type="common">Wood tiger moth</name>
    <name type="synonym">Phalaena plantaginis</name>
    <dbReference type="NCBI Taxonomy" id="874455"/>
    <lineage>
        <taxon>Eukaryota</taxon>
        <taxon>Metazoa</taxon>
        <taxon>Ecdysozoa</taxon>
        <taxon>Arthropoda</taxon>
        <taxon>Hexapoda</taxon>
        <taxon>Insecta</taxon>
        <taxon>Pterygota</taxon>
        <taxon>Neoptera</taxon>
        <taxon>Endopterygota</taxon>
        <taxon>Lepidoptera</taxon>
        <taxon>Glossata</taxon>
        <taxon>Ditrysia</taxon>
        <taxon>Noctuoidea</taxon>
        <taxon>Erebidae</taxon>
        <taxon>Arctiinae</taxon>
        <taxon>Arctia</taxon>
    </lineage>
</organism>